<evidence type="ECO:0000256" key="1">
    <source>
        <dbReference type="ARBA" id="ARBA00008874"/>
    </source>
</evidence>
<name>A0A4Z0A534_9AGAM</name>
<gene>
    <name evidence="11" type="ORF">EWM64_g1887</name>
</gene>
<dbReference type="Gene3D" id="3.90.810.10">
    <property type="entry name" value="CRIB domain"/>
    <property type="match status" value="1"/>
</dbReference>
<dbReference type="EC" id="2.7.11.1" evidence="2"/>
<keyword evidence="3" id="KW-0723">Serine/threonine-protein kinase</keyword>
<dbReference type="InterPro" id="IPR000095">
    <property type="entry name" value="CRIB_dom"/>
</dbReference>
<dbReference type="SMART" id="SM00285">
    <property type="entry name" value="PBD"/>
    <property type="match status" value="1"/>
</dbReference>
<evidence type="ECO:0000256" key="3">
    <source>
        <dbReference type="ARBA" id="ARBA00022527"/>
    </source>
</evidence>
<keyword evidence="12" id="KW-1185">Reference proteome</keyword>
<accession>A0A4Z0A534</accession>
<proteinExistence type="inferred from homology"/>
<evidence type="ECO:0000256" key="8">
    <source>
        <dbReference type="ARBA" id="ARBA00047899"/>
    </source>
</evidence>
<dbReference type="STRING" id="135208.A0A4Z0A534"/>
<comment type="similarity">
    <text evidence="1">Belongs to the protein kinase superfamily. STE Ser/Thr protein kinase family. STE20 subfamily.</text>
</comment>
<evidence type="ECO:0000256" key="7">
    <source>
        <dbReference type="ARBA" id="ARBA00022840"/>
    </source>
</evidence>
<dbReference type="SUPFAM" id="SSF50729">
    <property type="entry name" value="PH domain-like"/>
    <property type="match status" value="1"/>
</dbReference>
<sequence length="216" mass="24286">MTVEHPCQGTPVQNIIRLGDLSNIERTDLKPYCLLLETKDKRYYLAMKGDEELYGWQDDIYSRSPLSGVSNPTNFVHNVHVGFNHVSGAFTGMPDQWSKLLTKSAIKDYQRDPQAVPDVFEFHDVLEFYMDQQKREMEEMRLSHSTGICDKGSGTSTCQFSLSLLSSLNQRAIRAVHSAGQTAFEPLGNPLGKLAYKIANVAENGFDTDEDGFKRA</sequence>
<reference evidence="11 12" key="1">
    <citation type="submission" date="2019-02" db="EMBL/GenBank/DDBJ databases">
        <title>Genome sequencing of the rare red list fungi Hericium alpestre (H. flagellum).</title>
        <authorList>
            <person name="Buettner E."/>
            <person name="Kellner H."/>
        </authorList>
    </citation>
    <scope>NUCLEOTIDE SEQUENCE [LARGE SCALE GENOMIC DNA]</scope>
    <source>
        <strain evidence="11 12">DSM 108284</strain>
    </source>
</reference>
<dbReference type="CDD" id="cd01093">
    <property type="entry name" value="CRIB_PAK_like"/>
    <property type="match status" value="1"/>
</dbReference>
<dbReference type="FunFam" id="3.90.810.10:FF:000005">
    <property type="entry name" value="Non-specific serine/threonine protein kinase"/>
    <property type="match status" value="1"/>
</dbReference>
<feature type="domain" description="CRIB" evidence="10">
    <location>
        <begin position="69"/>
        <end position="82"/>
    </location>
</feature>
<evidence type="ECO:0000313" key="11">
    <source>
        <dbReference type="EMBL" id="TFY82122.1"/>
    </source>
</evidence>
<dbReference type="AlphaFoldDB" id="A0A4Z0A534"/>
<dbReference type="GO" id="GO:0004674">
    <property type="term" value="F:protein serine/threonine kinase activity"/>
    <property type="evidence" value="ECO:0007669"/>
    <property type="project" value="UniProtKB-KW"/>
</dbReference>
<dbReference type="EMBL" id="SFCI01000140">
    <property type="protein sequence ID" value="TFY82122.1"/>
    <property type="molecule type" value="Genomic_DNA"/>
</dbReference>
<dbReference type="GO" id="GO:0005524">
    <property type="term" value="F:ATP binding"/>
    <property type="evidence" value="ECO:0007669"/>
    <property type="project" value="UniProtKB-KW"/>
</dbReference>
<evidence type="ECO:0000256" key="2">
    <source>
        <dbReference type="ARBA" id="ARBA00012513"/>
    </source>
</evidence>
<keyword evidence="4" id="KW-0808">Transferase</keyword>
<organism evidence="11 12">
    <name type="scientific">Hericium alpestre</name>
    <dbReference type="NCBI Taxonomy" id="135208"/>
    <lineage>
        <taxon>Eukaryota</taxon>
        <taxon>Fungi</taxon>
        <taxon>Dikarya</taxon>
        <taxon>Basidiomycota</taxon>
        <taxon>Agaricomycotina</taxon>
        <taxon>Agaricomycetes</taxon>
        <taxon>Russulales</taxon>
        <taxon>Hericiaceae</taxon>
        <taxon>Hericium</taxon>
    </lineage>
</organism>
<evidence type="ECO:0000256" key="6">
    <source>
        <dbReference type="ARBA" id="ARBA00022777"/>
    </source>
</evidence>
<dbReference type="PROSITE" id="PS50108">
    <property type="entry name" value="CRIB"/>
    <property type="match status" value="1"/>
</dbReference>
<comment type="catalytic activity">
    <reaction evidence="9">
        <text>L-seryl-[protein] + ATP = O-phospho-L-seryl-[protein] + ADP + H(+)</text>
        <dbReference type="Rhea" id="RHEA:17989"/>
        <dbReference type="Rhea" id="RHEA-COMP:9863"/>
        <dbReference type="Rhea" id="RHEA-COMP:11604"/>
        <dbReference type="ChEBI" id="CHEBI:15378"/>
        <dbReference type="ChEBI" id="CHEBI:29999"/>
        <dbReference type="ChEBI" id="CHEBI:30616"/>
        <dbReference type="ChEBI" id="CHEBI:83421"/>
        <dbReference type="ChEBI" id="CHEBI:456216"/>
        <dbReference type="EC" id="2.7.11.1"/>
    </reaction>
</comment>
<evidence type="ECO:0000259" key="10">
    <source>
        <dbReference type="PROSITE" id="PS50108"/>
    </source>
</evidence>
<keyword evidence="6" id="KW-0418">Kinase</keyword>
<comment type="caution">
    <text evidence="11">The sequence shown here is derived from an EMBL/GenBank/DDBJ whole genome shotgun (WGS) entry which is preliminary data.</text>
</comment>
<evidence type="ECO:0000256" key="5">
    <source>
        <dbReference type="ARBA" id="ARBA00022741"/>
    </source>
</evidence>
<comment type="catalytic activity">
    <reaction evidence="8">
        <text>L-threonyl-[protein] + ATP = O-phospho-L-threonyl-[protein] + ADP + H(+)</text>
        <dbReference type="Rhea" id="RHEA:46608"/>
        <dbReference type="Rhea" id="RHEA-COMP:11060"/>
        <dbReference type="Rhea" id="RHEA-COMP:11605"/>
        <dbReference type="ChEBI" id="CHEBI:15378"/>
        <dbReference type="ChEBI" id="CHEBI:30013"/>
        <dbReference type="ChEBI" id="CHEBI:30616"/>
        <dbReference type="ChEBI" id="CHEBI:61977"/>
        <dbReference type="ChEBI" id="CHEBI:456216"/>
        <dbReference type="EC" id="2.7.11.1"/>
    </reaction>
</comment>
<keyword evidence="7" id="KW-0067">ATP-binding</keyword>
<evidence type="ECO:0000313" key="12">
    <source>
        <dbReference type="Proteomes" id="UP000298061"/>
    </source>
</evidence>
<dbReference type="Pfam" id="PF00786">
    <property type="entry name" value="PBD"/>
    <property type="match status" value="1"/>
</dbReference>
<evidence type="ECO:0000256" key="4">
    <source>
        <dbReference type="ARBA" id="ARBA00022679"/>
    </source>
</evidence>
<dbReference type="InterPro" id="IPR036936">
    <property type="entry name" value="CRIB_dom_sf"/>
</dbReference>
<keyword evidence="5" id="KW-0547">Nucleotide-binding</keyword>
<evidence type="ECO:0000256" key="9">
    <source>
        <dbReference type="ARBA" id="ARBA00048679"/>
    </source>
</evidence>
<dbReference type="InterPro" id="IPR033923">
    <property type="entry name" value="PAK_BD"/>
</dbReference>
<dbReference type="OrthoDB" id="248923at2759"/>
<dbReference type="Proteomes" id="UP000298061">
    <property type="component" value="Unassembled WGS sequence"/>
</dbReference>
<protein>
    <recommendedName>
        <fullName evidence="2">non-specific serine/threonine protein kinase</fullName>
        <ecNumber evidence="2">2.7.11.1</ecNumber>
    </recommendedName>
</protein>